<feature type="compositionally biased region" description="Acidic residues" evidence="6">
    <location>
        <begin position="444"/>
        <end position="466"/>
    </location>
</feature>
<dbReference type="GO" id="GO:0035082">
    <property type="term" value="P:axoneme assembly"/>
    <property type="evidence" value="ECO:0007669"/>
    <property type="project" value="TreeGrafter"/>
</dbReference>
<keyword evidence="8" id="KW-1185">Reference proteome</keyword>
<dbReference type="GO" id="GO:0001534">
    <property type="term" value="C:radial spoke"/>
    <property type="evidence" value="ECO:0007669"/>
    <property type="project" value="InterPro"/>
</dbReference>
<evidence type="ECO:0000256" key="6">
    <source>
        <dbReference type="SAM" id="MobiDB-lite"/>
    </source>
</evidence>
<organism evidence="7 8">
    <name type="scientific">Argiope bruennichi</name>
    <name type="common">Wasp spider</name>
    <name type="synonym">Aranea bruennichi</name>
    <dbReference type="NCBI Taxonomy" id="94029"/>
    <lineage>
        <taxon>Eukaryota</taxon>
        <taxon>Metazoa</taxon>
        <taxon>Ecdysozoa</taxon>
        <taxon>Arthropoda</taxon>
        <taxon>Chelicerata</taxon>
        <taxon>Arachnida</taxon>
        <taxon>Araneae</taxon>
        <taxon>Araneomorphae</taxon>
        <taxon>Entelegynae</taxon>
        <taxon>Araneoidea</taxon>
        <taxon>Araneidae</taxon>
        <taxon>Argiope</taxon>
    </lineage>
</organism>
<feature type="region of interest" description="Disordered" evidence="6">
    <location>
        <begin position="561"/>
        <end position="607"/>
    </location>
</feature>
<feature type="compositionally biased region" description="Acidic residues" evidence="6">
    <location>
        <begin position="134"/>
        <end position="143"/>
    </location>
</feature>
<feature type="region of interest" description="Disordered" evidence="6">
    <location>
        <begin position="129"/>
        <end position="156"/>
    </location>
</feature>
<accession>A0A8T0F5L7</accession>
<protein>
    <submittedName>
        <fullName evidence="7">Radial spoke head protein 6 like protein</fullName>
    </submittedName>
</protein>
<dbReference type="PANTHER" id="PTHR13159:SF0">
    <property type="entry name" value="RADIAL SPOKE HEAD 6 HOMOLOG A"/>
    <property type="match status" value="1"/>
</dbReference>
<reference evidence="7" key="1">
    <citation type="journal article" date="2020" name="bioRxiv">
        <title>Chromosome-level reference genome of the European wasp spider Argiope bruennichi: a resource for studies on range expansion and evolutionary adaptation.</title>
        <authorList>
            <person name="Sheffer M.M."/>
            <person name="Hoppe A."/>
            <person name="Krehenwinkel H."/>
            <person name="Uhl G."/>
            <person name="Kuss A.W."/>
            <person name="Jensen L."/>
            <person name="Jensen C."/>
            <person name="Gillespie R.G."/>
            <person name="Hoff K.J."/>
            <person name="Prost S."/>
        </authorList>
    </citation>
    <scope>NUCLEOTIDE SEQUENCE</scope>
</reference>
<comment type="subcellular location">
    <subcellularLocation>
        <location evidence="1">Cytoplasm</location>
        <location evidence="1">Cytoskeleton</location>
        <location evidence="1">Cilium axoneme</location>
    </subcellularLocation>
</comment>
<sequence>MDYEDLLHLHVEENADSGRRLYRPIKSKDDISPVGRIEFEKAKNMLSVVSSKSNLSLYDHLVAILHKTLRHGIEDAVDKLEDISFSLKDEKQSEENEFIKVTPPNEVLLKFIEDKKRFYKLTPVASKEELKTAEEDEEEEDESTPLQKPPAEAEEVESEVDIAASLSDLHFSMQRFALAGIGLDPIEVHDLVLAMKDLIETYKIGEVRFWGKVFARHCDYYIVESKYSDEVTPEDFGWTLDKKEEEKEEVDEDEEGAEEVSTEEAEDEGEEDVEGGEGGEEEETGPKIPPLPERRPAKRKTVTSEKGGTGVNERLYFVSTKVDGSWRCLPLLKPFHITEARRAKRFLSGNLESEIGGGVPFSGKEAHYLRAQIARISASTCVAPVDYYELLEEEEEDEEHPLGFLKSESYEPKSVMEMFTEGLEAWVHCKPAILDQGRYSPMQEGEEDEEEEAEEEEENEDEEGSEIFEAKKELEVPKLRSLSEDEAIGKLQPWNIKLSSKLVKKVSIIILQSNLWPGAFTFYDGKSFDHIYIGFGYKFSTYHYGPTIPIVFQKEYESGSDIVETEDVEVEEEPPEEVHEEEEEEEEGENEGEELEEENEDEPEEED</sequence>
<dbReference type="Pfam" id="PF04712">
    <property type="entry name" value="Radial_spoke"/>
    <property type="match status" value="1"/>
</dbReference>
<dbReference type="CDD" id="cd22963">
    <property type="entry name" value="DD_CrRSP4-like"/>
    <property type="match status" value="1"/>
</dbReference>
<evidence type="ECO:0000256" key="2">
    <source>
        <dbReference type="ARBA" id="ARBA00022490"/>
    </source>
</evidence>
<dbReference type="InterPro" id="IPR006802">
    <property type="entry name" value="Radial_spoke"/>
</dbReference>
<keyword evidence="5" id="KW-0966">Cell projection</keyword>
<feature type="region of interest" description="Disordered" evidence="6">
    <location>
        <begin position="437"/>
        <end position="469"/>
    </location>
</feature>
<evidence type="ECO:0000313" key="7">
    <source>
        <dbReference type="EMBL" id="KAF8786496.1"/>
    </source>
</evidence>
<dbReference type="PANTHER" id="PTHR13159">
    <property type="entry name" value="RADIAL SPOKEHEAD-RELATED"/>
    <property type="match status" value="1"/>
</dbReference>
<reference evidence="7" key="2">
    <citation type="submission" date="2020-06" db="EMBL/GenBank/DDBJ databases">
        <authorList>
            <person name="Sheffer M."/>
        </authorList>
    </citation>
    <scope>NUCLEOTIDE SEQUENCE</scope>
</reference>
<evidence type="ECO:0000256" key="3">
    <source>
        <dbReference type="ARBA" id="ARBA00023069"/>
    </source>
</evidence>
<feature type="compositionally biased region" description="Acidic residues" evidence="6">
    <location>
        <begin position="563"/>
        <end position="607"/>
    </location>
</feature>
<gene>
    <name evidence="7" type="ORF">HNY73_008199</name>
</gene>
<proteinExistence type="predicted"/>
<dbReference type="GO" id="GO:0060294">
    <property type="term" value="P:cilium movement involved in cell motility"/>
    <property type="evidence" value="ECO:0007669"/>
    <property type="project" value="InterPro"/>
</dbReference>
<keyword evidence="3" id="KW-0969">Cilium</keyword>
<name>A0A8T0F5L7_ARGBR</name>
<evidence type="ECO:0000256" key="4">
    <source>
        <dbReference type="ARBA" id="ARBA00023212"/>
    </source>
</evidence>
<keyword evidence="2" id="KW-0963">Cytoplasm</keyword>
<dbReference type="AlphaFoldDB" id="A0A8T0F5L7"/>
<comment type="caution">
    <text evidence="7">The sequence shown here is derived from an EMBL/GenBank/DDBJ whole genome shotgun (WGS) entry which is preliminary data.</text>
</comment>
<keyword evidence="4" id="KW-0206">Cytoskeleton</keyword>
<evidence type="ECO:0000256" key="5">
    <source>
        <dbReference type="ARBA" id="ARBA00023273"/>
    </source>
</evidence>
<dbReference type="Proteomes" id="UP000807504">
    <property type="component" value="Unassembled WGS sequence"/>
</dbReference>
<feature type="region of interest" description="Disordered" evidence="6">
    <location>
        <begin position="239"/>
        <end position="306"/>
    </location>
</feature>
<feature type="compositionally biased region" description="Acidic residues" evidence="6">
    <location>
        <begin position="246"/>
        <end position="283"/>
    </location>
</feature>
<evidence type="ECO:0000256" key="1">
    <source>
        <dbReference type="ARBA" id="ARBA00004430"/>
    </source>
</evidence>
<dbReference type="EMBL" id="JABXBU010000015">
    <property type="protein sequence ID" value="KAF8786496.1"/>
    <property type="molecule type" value="Genomic_DNA"/>
</dbReference>
<evidence type="ECO:0000313" key="8">
    <source>
        <dbReference type="Proteomes" id="UP000807504"/>
    </source>
</evidence>